<keyword evidence="2" id="KW-1185">Reference proteome</keyword>
<reference evidence="1 2" key="2">
    <citation type="journal article" date="2010" name="Stand. Genomic Sci.">
        <title>Complete genome sequence of Nakamurella multipartita type strain (Y-104).</title>
        <authorList>
            <person name="Tice H."/>
            <person name="Mayilraj S."/>
            <person name="Sims D."/>
            <person name="Lapidus A."/>
            <person name="Nolan M."/>
            <person name="Lucas S."/>
            <person name="Glavina Del Rio T."/>
            <person name="Copeland A."/>
            <person name="Cheng J.F."/>
            <person name="Meincke L."/>
            <person name="Bruce D."/>
            <person name="Goodwin L."/>
            <person name="Pitluck S."/>
            <person name="Ivanova N."/>
            <person name="Mavromatis K."/>
            <person name="Ovchinnikova G."/>
            <person name="Pati A."/>
            <person name="Chen A."/>
            <person name="Palaniappan K."/>
            <person name="Land M."/>
            <person name="Hauser L."/>
            <person name="Chang Y.J."/>
            <person name="Jeffries C.D."/>
            <person name="Detter J.C."/>
            <person name="Brettin T."/>
            <person name="Rohde M."/>
            <person name="Goker M."/>
            <person name="Bristow J."/>
            <person name="Eisen J.A."/>
            <person name="Markowitz V."/>
            <person name="Hugenholtz P."/>
            <person name="Kyrpides N.C."/>
            <person name="Klenk H.P."/>
            <person name="Chen F."/>
        </authorList>
    </citation>
    <scope>NUCLEOTIDE SEQUENCE [LARGE SCALE GENOMIC DNA]</scope>
    <source>
        <strain evidence="2">ATCC 700099 / DSM 44233 / CIP 104796 / JCM 9543 / NBRC 105858 / Y-104</strain>
    </source>
</reference>
<protein>
    <recommendedName>
        <fullName evidence="3">Dodecin family protein</fullName>
    </recommendedName>
</protein>
<dbReference type="InterPro" id="IPR009923">
    <property type="entry name" value="Dodecin"/>
</dbReference>
<sequence>MSSNVYGVTEIVGTSTNGIEDAIDNGIARASTTLRGLNWFEVTEVRGHIADGQVAHYQVGMKVGFRMDA</sequence>
<reference evidence="2" key="1">
    <citation type="submission" date="2009-09" db="EMBL/GenBank/DDBJ databases">
        <title>The complete genome of Nakamurella multipartita DSM 44233.</title>
        <authorList>
            <consortium name="US DOE Joint Genome Institute (JGI-PGF)"/>
            <person name="Lucas S."/>
            <person name="Copeland A."/>
            <person name="Lapidus A."/>
            <person name="Glavina del Rio T."/>
            <person name="Dalin E."/>
            <person name="Tice H."/>
            <person name="Bruce D."/>
            <person name="Goodwin L."/>
            <person name="Pitluck S."/>
            <person name="Kyrpides N."/>
            <person name="Mavromatis K."/>
            <person name="Ivanova N."/>
            <person name="Ovchinnikova G."/>
            <person name="Sims D."/>
            <person name="Meincke L."/>
            <person name="Brettin T."/>
            <person name="Detter J.C."/>
            <person name="Han C."/>
            <person name="Larimer F."/>
            <person name="Land M."/>
            <person name="Hauser L."/>
            <person name="Markowitz V."/>
            <person name="Cheng J.-F."/>
            <person name="Hugenholtz P."/>
            <person name="Woyke T."/>
            <person name="Wu D."/>
            <person name="Klenk H.-P."/>
            <person name="Eisen J.A."/>
        </authorList>
    </citation>
    <scope>NUCLEOTIDE SEQUENCE [LARGE SCALE GENOMIC DNA]</scope>
    <source>
        <strain evidence="2">ATCC 700099 / DSM 44233 / CIP 104796 / JCM 9543 / NBRC 105858 / Y-104</strain>
    </source>
</reference>
<dbReference type="AlphaFoldDB" id="C8XE06"/>
<dbReference type="Proteomes" id="UP000002218">
    <property type="component" value="Chromosome"/>
</dbReference>
<dbReference type="Pfam" id="PF07311">
    <property type="entry name" value="Dodecin"/>
    <property type="match status" value="1"/>
</dbReference>
<gene>
    <name evidence="1" type="ordered locus">Namu_3381</name>
</gene>
<dbReference type="PANTHER" id="PTHR39324:SF1">
    <property type="entry name" value="CALCIUM DODECIN"/>
    <property type="match status" value="1"/>
</dbReference>
<dbReference type="RefSeq" id="WP_015748575.1">
    <property type="nucleotide sequence ID" value="NC_013235.1"/>
</dbReference>
<dbReference type="NCBIfam" id="NF043052">
    <property type="entry name" value="DodecBact"/>
    <property type="match status" value="1"/>
</dbReference>
<dbReference type="HOGENOM" id="CLU_161196_1_1_11"/>
<evidence type="ECO:0000313" key="1">
    <source>
        <dbReference type="EMBL" id="ACV79709.1"/>
    </source>
</evidence>
<organism evidence="1 2">
    <name type="scientific">Nakamurella multipartita (strain ATCC 700099 / DSM 44233 / CIP 104796 / JCM 9543 / NBRC 105858 / Y-104)</name>
    <name type="common">Microsphaera multipartita</name>
    <dbReference type="NCBI Taxonomy" id="479431"/>
    <lineage>
        <taxon>Bacteria</taxon>
        <taxon>Bacillati</taxon>
        <taxon>Actinomycetota</taxon>
        <taxon>Actinomycetes</taxon>
        <taxon>Nakamurellales</taxon>
        <taxon>Nakamurellaceae</taxon>
        <taxon>Nakamurella</taxon>
    </lineage>
</organism>
<evidence type="ECO:0008006" key="3">
    <source>
        <dbReference type="Google" id="ProtNLM"/>
    </source>
</evidence>
<dbReference type="PANTHER" id="PTHR39324">
    <property type="entry name" value="CALCIUM DODECIN"/>
    <property type="match status" value="1"/>
</dbReference>
<dbReference type="SUPFAM" id="SSF89807">
    <property type="entry name" value="Dodecin-like"/>
    <property type="match status" value="1"/>
</dbReference>
<dbReference type="InterPro" id="IPR036694">
    <property type="entry name" value="Dodecin-like_sf"/>
</dbReference>
<dbReference type="EMBL" id="CP001737">
    <property type="protein sequence ID" value="ACV79709.1"/>
    <property type="molecule type" value="Genomic_DNA"/>
</dbReference>
<evidence type="ECO:0000313" key="2">
    <source>
        <dbReference type="Proteomes" id="UP000002218"/>
    </source>
</evidence>
<dbReference type="eggNOG" id="COG3360">
    <property type="taxonomic scope" value="Bacteria"/>
</dbReference>
<dbReference type="STRING" id="479431.Namu_3381"/>
<dbReference type="InterPro" id="IPR025543">
    <property type="entry name" value="Dodecin-like"/>
</dbReference>
<dbReference type="Gene3D" id="3.30.1660.10">
    <property type="entry name" value="Flavin-binding protein dodecin"/>
    <property type="match status" value="1"/>
</dbReference>
<dbReference type="OrthoDB" id="9805889at2"/>
<dbReference type="KEGG" id="nml:Namu_3381"/>
<accession>C8XE06</accession>
<name>C8XE06_NAKMY</name>
<proteinExistence type="predicted"/>
<dbReference type="InParanoid" id="C8XE06"/>
<dbReference type="InterPro" id="IPR050049">
    <property type="entry name" value="Dodecin_bact"/>
</dbReference>